<reference evidence="2" key="2">
    <citation type="journal article" date="2021" name="PeerJ">
        <title>Extensive microbial diversity within the chicken gut microbiome revealed by metagenomics and culture.</title>
        <authorList>
            <person name="Gilroy R."/>
            <person name="Ravi A."/>
            <person name="Getino M."/>
            <person name="Pursley I."/>
            <person name="Horton D.L."/>
            <person name="Alikhan N.F."/>
            <person name="Baker D."/>
            <person name="Gharbi K."/>
            <person name="Hall N."/>
            <person name="Watson M."/>
            <person name="Adriaenssens E.M."/>
            <person name="Foster-Nyarko E."/>
            <person name="Jarju S."/>
            <person name="Secka A."/>
            <person name="Antonio M."/>
            <person name="Oren A."/>
            <person name="Chaudhuri R.R."/>
            <person name="La Ragione R."/>
            <person name="Hildebrand F."/>
            <person name="Pallen M.J."/>
        </authorList>
    </citation>
    <scope>NUCLEOTIDE SEQUENCE</scope>
    <source>
        <strain evidence="2">CHK184-20233</strain>
    </source>
</reference>
<protein>
    <submittedName>
        <fullName evidence="2">ThiF family adenylyltransferase</fullName>
    </submittedName>
</protein>
<keyword evidence="2" id="KW-0548">Nucleotidyltransferase</keyword>
<dbReference type="InterPro" id="IPR045886">
    <property type="entry name" value="ThiF/MoeB/HesA"/>
</dbReference>
<dbReference type="PANTHER" id="PTHR43267">
    <property type="entry name" value="TRNA THREONYLCARBAMOYLADENOSINE DEHYDRATASE"/>
    <property type="match status" value="1"/>
</dbReference>
<gene>
    <name evidence="2" type="ORF">IAB38_01575</name>
</gene>
<dbReference type="GO" id="GO:0061504">
    <property type="term" value="P:cyclic threonylcarbamoyladenosine biosynthetic process"/>
    <property type="evidence" value="ECO:0007669"/>
    <property type="project" value="TreeGrafter"/>
</dbReference>
<dbReference type="EMBL" id="DVHC01000017">
    <property type="protein sequence ID" value="HIR58717.1"/>
    <property type="molecule type" value="Genomic_DNA"/>
</dbReference>
<dbReference type="Proteomes" id="UP000824232">
    <property type="component" value="Unassembled WGS sequence"/>
</dbReference>
<dbReference type="AlphaFoldDB" id="A0A9D1J2Q1"/>
<feature type="domain" description="THIF-type NAD/FAD binding fold" evidence="1">
    <location>
        <begin position="9"/>
        <end position="223"/>
    </location>
</feature>
<dbReference type="GO" id="GO:0061503">
    <property type="term" value="F:tRNA threonylcarbamoyladenosine dehydratase"/>
    <property type="evidence" value="ECO:0007669"/>
    <property type="project" value="TreeGrafter"/>
</dbReference>
<sequence length="229" mass="25526">MKFNRLENLIGSFSLEKLKKSNVLVFGLGGVGGYVVEALTRSGIGNLILVDYDKVDITNFNRQIIAVNENIGKYKVDCFKERIDSINEGCNVITYKLKIDSNNIKDIFNTKIDFVVDAVDDVSAKVAIINYCLEHNIDFISSMGTGNRLDPSKLTIMTLDKTYNDPLARAMRSKFDKRIQKKITVCTSTELPLKVKDKTVIGSNAFVPSSAGLLIASYIVRKINETKIN</sequence>
<evidence type="ECO:0000313" key="2">
    <source>
        <dbReference type="EMBL" id="HIR58717.1"/>
    </source>
</evidence>
<proteinExistence type="predicted"/>
<comment type="caution">
    <text evidence="2">The sequence shown here is derived from an EMBL/GenBank/DDBJ whole genome shotgun (WGS) entry which is preliminary data.</text>
</comment>
<evidence type="ECO:0000313" key="3">
    <source>
        <dbReference type="Proteomes" id="UP000824232"/>
    </source>
</evidence>
<evidence type="ECO:0000259" key="1">
    <source>
        <dbReference type="Pfam" id="PF00899"/>
    </source>
</evidence>
<dbReference type="InterPro" id="IPR035985">
    <property type="entry name" value="Ubiquitin-activating_enz"/>
</dbReference>
<dbReference type="InterPro" id="IPR000594">
    <property type="entry name" value="ThiF_NAD_FAD-bd"/>
</dbReference>
<dbReference type="Pfam" id="PF00899">
    <property type="entry name" value="ThiF"/>
    <property type="match status" value="1"/>
</dbReference>
<name>A0A9D1J2Q1_9FIRM</name>
<dbReference type="GO" id="GO:0016779">
    <property type="term" value="F:nucleotidyltransferase activity"/>
    <property type="evidence" value="ECO:0007669"/>
    <property type="project" value="UniProtKB-KW"/>
</dbReference>
<dbReference type="GO" id="GO:0008641">
    <property type="term" value="F:ubiquitin-like modifier activating enzyme activity"/>
    <property type="evidence" value="ECO:0007669"/>
    <property type="project" value="InterPro"/>
</dbReference>
<dbReference type="Gene3D" id="3.40.50.720">
    <property type="entry name" value="NAD(P)-binding Rossmann-like Domain"/>
    <property type="match status" value="1"/>
</dbReference>
<keyword evidence="2" id="KW-0808">Transferase</keyword>
<accession>A0A9D1J2Q1</accession>
<dbReference type="SUPFAM" id="SSF69572">
    <property type="entry name" value="Activating enzymes of the ubiquitin-like proteins"/>
    <property type="match status" value="1"/>
</dbReference>
<reference evidence="2" key="1">
    <citation type="submission" date="2020-10" db="EMBL/GenBank/DDBJ databases">
        <authorList>
            <person name="Gilroy R."/>
        </authorList>
    </citation>
    <scope>NUCLEOTIDE SEQUENCE</scope>
    <source>
        <strain evidence="2">CHK184-20233</strain>
    </source>
</reference>
<organism evidence="2 3">
    <name type="scientific">Candidatus Onthousia excrementipullorum</name>
    <dbReference type="NCBI Taxonomy" id="2840884"/>
    <lineage>
        <taxon>Bacteria</taxon>
        <taxon>Bacillati</taxon>
        <taxon>Bacillota</taxon>
        <taxon>Bacilli</taxon>
        <taxon>Candidatus Onthousia</taxon>
    </lineage>
</organism>
<dbReference type="PANTHER" id="PTHR43267:SF1">
    <property type="entry name" value="TRNA THREONYLCARBAMOYLADENOSINE DEHYDRATASE"/>
    <property type="match status" value="1"/>
</dbReference>